<dbReference type="AlphaFoldDB" id="Q9TSC0"/>
<protein>
    <submittedName>
        <fullName>Syntaxin 1A-binding protein SEC1P homolog</fullName>
    </submittedName>
</protein>
<sequence length="37" mass="4397">QVYSLDSADSFQSFYSPHKKEVLLDEDDDLWIALRHK</sequence>
<proteinExistence type="evidence at protein level"/>
<name>Q9TSC0_BOVIN</name>
<keyword id="KW-0903">Direct protein sequencing</keyword>
<organism>
    <name type="scientific">Bos taurus</name>
    <name type="common">Bovine</name>
    <dbReference type="NCBI Taxonomy" id="9913"/>
    <lineage>
        <taxon>Eukaryota</taxon>
        <taxon>Metazoa</taxon>
        <taxon>Chordata</taxon>
        <taxon>Craniata</taxon>
        <taxon>Vertebrata</taxon>
        <taxon>Euteleostomi</taxon>
        <taxon>Mammalia</taxon>
        <taxon>Eutheria</taxon>
        <taxon>Laurasiatheria</taxon>
        <taxon>Artiodactyla</taxon>
        <taxon>Ruminantia</taxon>
        <taxon>Pecora</taxon>
        <taxon>Bovidae</taxon>
        <taxon>Bovinae</taxon>
        <taxon>Bos</taxon>
    </lineage>
</organism>
<reference key="1">
    <citation type="journal article" date="1994" name="J. Biol. Chem.">
        <title>In chromaffin cells, the mammalian Sec1p homologue is a syntaxin 1A-binding protein associated with chromaffin granules.</title>
        <authorList>
            <person name="Hodel A."/>
            <person name="Schafer T."/>
            <person name="Gerosa D."/>
            <person name="Burger M.M."/>
        </authorList>
    </citation>
    <scope>PROTEIN SEQUENCE</scope>
</reference>
<accession>Q9TSC0</accession>